<dbReference type="InterPro" id="IPR013784">
    <property type="entry name" value="Carb-bd-like_fold"/>
</dbReference>
<sequence length="410" mass="46450">MRNSNKFFFIISLFFTLSLFSCSNKSEVQGKITYVSDNKVVVGDVAVELDGVSVATSKPLTGNFLIHNVAPGEHILKLKKNGFEELTQPLQIEKGKTLKLNFAMVPETKPVSHEGTNFILLNSQSRLLSTLNLKSGNWGQIVELEASPKEMAFDEDDHHLYLSLPEKNEIAVFDLNQMRLDHRIPLQETSKPTALALSRREDQLISVNDEKNTLICINLSRRQITSPCFNPDELKDPVTVIKNRDTGHFDILGKNAIYETSGTALISTYPLGRTYRRAHLVWLNSVRQYLIHSLVGNHFYLYDPQSKEKEQRLETEGEPIKVLAPLQNAKLYVLFADHLRQYNLYTKNWGPKIETGGSAAQDMVYDPHSRSFYILDSGRGLIVYQPESDKMETLALPLAKIGPDRFLVWG</sequence>
<protein>
    <recommendedName>
        <fullName evidence="4">PEGA domain-containing protein</fullName>
    </recommendedName>
</protein>
<organism evidence="2 3">
    <name type="scientific">bacterium (Candidatus Blackallbacteria) CG17_big_fil_post_rev_8_21_14_2_50_48_46</name>
    <dbReference type="NCBI Taxonomy" id="2014261"/>
    <lineage>
        <taxon>Bacteria</taxon>
        <taxon>Candidatus Blackallbacteria</taxon>
    </lineage>
</organism>
<dbReference type="PANTHER" id="PTHR47197">
    <property type="entry name" value="PROTEIN NIRF"/>
    <property type="match status" value="1"/>
</dbReference>
<name>A0A2M7FWT4_9BACT</name>
<feature type="chain" id="PRO_5014999359" description="PEGA domain-containing protein" evidence="1">
    <location>
        <begin position="22"/>
        <end position="410"/>
    </location>
</feature>
<evidence type="ECO:0008006" key="4">
    <source>
        <dbReference type="Google" id="ProtNLM"/>
    </source>
</evidence>
<evidence type="ECO:0000256" key="1">
    <source>
        <dbReference type="SAM" id="SignalP"/>
    </source>
</evidence>
<evidence type="ECO:0000313" key="3">
    <source>
        <dbReference type="Proteomes" id="UP000231019"/>
    </source>
</evidence>
<dbReference type="InterPro" id="IPR015943">
    <property type="entry name" value="WD40/YVTN_repeat-like_dom_sf"/>
</dbReference>
<dbReference type="SUPFAM" id="SSF50969">
    <property type="entry name" value="YVTN repeat-like/Quinoprotein amine dehydrogenase"/>
    <property type="match status" value="1"/>
</dbReference>
<proteinExistence type="predicted"/>
<reference evidence="2 3" key="1">
    <citation type="submission" date="2017-09" db="EMBL/GenBank/DDBJ databases">
        <title>Depth-based differentiation of microbial function through sediment-hosted aquifers and enrichment of novel symbionts in the deep terrestrial subsurface.</title>
        <authorList>
            <person name="Probst A.J."/>
            <person name="Ladd B."/>
            <person name="Jarett J.K."/>
            <person name="Geller-Mcgrath D.E."/>
            <person name="Sieber C.M."/>
            <person name="Emerson J.B."/>
            <person name="Anantharaman K."/>
            <person name="Thomas B.C."/>
            <person name="Malmstrom R."/>
            <person name="Stieglmeier M."/>
            <person name="Klingl A."/>
            <person name="Woyke T."/>
            <person name="Ryan C.M."/>
            <person name="Banfield J.F."/>
        </authorList>
    </citation>
    <scope>NUCLEOTIDE SEQUENCE [LARGE SCALE GENOMIC DNA]</scope>
    <source>
        <strain evidence="2">CG17_big_fil_post_rev_8_21_14_2_50_48_46</strain>
    </source>
</reference>
<dbReference type="PROSITE" id="PS51257">
    <property type="entry name" value="PROKAR_LIPOPROTEIN"/>
    <property type="match status" value="1"/>
</dbReference>
<feature type="signal peptide" evidence="1">
    <location>
        <begin position="1"/>
        <end position="21"/>
    </location>
</feature>
<accession>A0A2M7FWT4</accession>
<dbReference type="AlphaFoldDB" id="A0A2M7FWT4"/>
<evidence type="ECO:0000313" key="2">
    <source>
        <dbReference type="EMBL" id="PIW13707.1"/>
    </source>
</evidence>
<dbReference type="InterPro" id="IPR051200">
    <property type="entry name" value="Host-pathogen_enzymatic-act"/>
</dbReference>
<dbReference type="EMBL" id="PFFQ01000066">
    <property type="protein sequence ID" value="PIW13707.1"/>
    <property type="molecule type" value="Genomic_DNA"/>
</dbReference>
<dbReference type="SUPFAM" id="SSF49452">
    <property type="entry name" value="Starch-binding domain-like"/>
    <property type="match status" value="1"/>
</dbReference>
<keyword evidence="1" id="KW-0732">Signal</keyword>
<dbReference type="InterPro" id="IPR011044">
    <property type="entry name" value="Quino_amine_DH_bsu"/>
</dbReference>
<dbReference type="Gene3D" id="2.60.40.1120">
    <property type="entry name" value="Carboxypeptidase-like, regulatory domain"/>
    <property type="match status" value="1"/>
</dbReference>
<gene>
    <name evidence="2" type="ORF">COW36_23845</name>
</gene>
<dbReference type="GO" id="GO:0030246">
    <property type="term" value="F:carbohydrate binding"/>
    <property type="evidence" value="ECO:0007669"/>
    <property type="project" value="InterPro"/>
</dbReference>
<dbReference type="PANTHER" id="PTHR47197:SF3">
    <property type="entry name" value="DIHYDRO-HEME D1 DEHYDROGENASE"/>
    <property type="match status" value="1"/>
</dbReference>
<dbReference type="Gene3D" id="2.130.10.10">
    <property type="entry name" value="YVTN repeat-like/Quinoprotein amine dehydrogenase"/>
    <property type="match status" value="1"/>
</dbReference>
<comment type="caution">
    <text evidence="2">The sequence shown here is derived from an EMBL/GenBank/DDBJ whole genome shotgun (WGS) entry which is preliminary data.</text>
</comment>
<dbReference type="Proteomes" id="UP000231019">
    <property type="component" value="Unassembled WGS sequence"/>
</dbReference>